<keyword evidence="3" id="KW-1185">Reference proteome</keyword>
<comment type="caution">
    <text evidence="2">The sequence shown here is derived from an EMBL/GenBank/DDBJ whole genome shotgun (WGS) entry which is preliminary data.</text>
</comment>
<evidence type="ECO:0000313" key="3">
    <source>
        <dbReference type="Proteomes" id="UP001066276"/>
    </source>
</evidence>
<name>A0AAV7QD79_PLEWA</name>
<reference evidence="2" key="1">
    <citation type="journal article" date="2022" name="bioRxiv">
        <title>Sequencing and chromosome-scale assembly of the giantPleurodeles waltlgenome.</title>
        <authorList>
            <person name="Brown T."/>
            <person name="Elewa A."/>
            <person name="Iarovenko S."/>
            <person name="Subramanian E."/>
            <person name="Araus A.J."/>
            <person name="Petzold A."/>
            <person name="Susuki M."/>
            <person name="Suzuki K.-i.T."/>
            <person name="Hayashi T."/>
            <person name="Toyoda A."/>
            <person name="Oliveira C."/>
            <person name="Osipova E."/>
            <person name="Leigh N.D."/>
            <person name="Simon A."/>
            <person name="Yun M.H."/>
        </authorList>
    </citation>
    <scope>NUCLEOTIDE SEQUENCE</scope>
    <source>
        <strain evidence="2">20211129_DDA</strain>
        <tissue evidence="2">Liver</tissue>
    </source>
</reference>
<dbReference type="AlphaFoldDB" id="A0AAV7QD79"/>
<protein>
    <submittedName>
        <fullName evidence="2">Uncharacterized protein</fullName>
    </submittedName>
</protein>
<organism evidence="2 3">
    <name type="scientific">Pleurodeles waltl</name>
    <name type="common">Iberian ribbed newt</name>
    <dbReference type="NCBI Taxonomy" id="8319"/>
    <lineage>
        <taxon>Eukaryota</taxon>
        <taxon>Metazoa</taxon>
        <taxon>Chordata</taxon>
        <taxon>Craniata</taxon>
        <taxon>Vertebrata</taxon>
        <taxon>Euteleostomi</taxon>
        <taxon>Amphibia</taxon>
        <taxon>Batrachia</taxon>
        <taxon>Caudata</taxon>
        <taxon>Salamandroidea</taxon>
        <taxon>Salamandridae</taxon>
        <taxon>Pleurodelinae</taxon>
        <taxon>Pleurodeles</taxon>
    </lineage>
</organism>
<feature type="region of interest" description="Disordered" evidence="1">
    <location>
        <begin position="1"/>
        <end position="88"/>
    </location>
</feature>
<feature type="compositionally biased region" description="Basic residues" evidence="1">
    <location>
        <begin position="7"/>
        <end position="24"/>
    </location>
</feature>
<evidence type="ECO:0000313" key="2">
    <source>
        <dbReference type="EMBL" id="KAJ1138218.1"/>
    </source>
</evidence>
<dbReference type="EMBL" id="JANPWB010000010">
    <property type="protein sequence ID" value="KAJ1138218.1"/>
    <property type="molecule type" value="Genomic_DNA"/>
</dbReference>
<gene>
    <name evidence="2" type="ORF">NDU88_004609</name>
</gene>
<evidence type="ECO:0000256" key="1">
    <source>
        <dbReference type="SAM" id="MobiDB-lite"/>
    </source>
</evidence>
<proteinExistence type="predicted"/>
<dbReference type="Proteomes" id="UP001066276">
    <property type="component" value="Chromosome 6"/>
</dbReference>
<sequence>MKENTHRPRKRPRRPRRRSATKKLTKSEEEKEREAAEMLARTGSESDPGSWSDKRSTDSESEIDPNTRKHAHSNPAVSRGTYQILEER</sequence>
<accession>A0AAV7QD79</accession>
<feature type="compositionally biased region" description="Basic and acidic residues" evidence="1">
    <location>
        <begin position="25"/>
        <end position="36"/>
    </location>
</feature>